<dbReference type="EMBL" id="CP121689">
    <property type="protein sequence ID" value="WZL76226.1"/>
    <property type="molecule type" value="Genomic_DNA"/>
</dbReference>
<dbReference type="SUPFAM" id="SSF53098">
    <property type="entry name" value="Ribonuclease H-like"/>
    <property type="match status" value="1"/>
</dbReference>
<name>A0ABZ2YD77_9BACT</name>
<dbReference type="Proteomes" id="UP001461341">
    <property type="component" value="Chromosome"/>
</dbReference>
<reference evidence="1 2" key="1">
    <citation type="submission" date="2023-03" db="EMBL/GenBank/DDBJ databases">
        <title>Novel Species.</title>
        <authorList>
            <person name="Ma S."/>
        </authorList>
    </citation>
    <scope>NUCLEOTIDE SEQUENCE [LARGE SCALE GENOMIC DNA]</scope>
    <source>
        <strain evidence="1 2">B11</strain>
    </source>
</reference>
<gene>
    <name evidence="1" type="ORF">QBE54_00400</name>
</gene>
<evidence type="ECO:0000313" key="1">
    <source>
        <dbReference type="EMBL" id="WZL76226.1"/>
    </source>
</evidence>
<accession>A0ABZ2YD77</accession>
<dbReference type="InterPro" id="IPR012337">
    <property type="entry name" value="RNaseH-like_sf"/>
</dbReference>
<proteinExistence type="predicted"/>
<dbReference type="RefSeq" id="WP_369018384.1">
    <property type="nucleotide sequence ID" value="NZ_CP121689.1"/>
</dbReference>
<evidence type="ECO:0000313" key="2">
    <source>
        <dbReference type="Proteomes" id="UP001461341"/>
    </source>
</evidence>
<sequence>MDNHRRGIISWEELFSENMVQLDHWFYEEGAFHHEEMVSEPELLTSSDLWEADETQWKNWESEISTSIPERMYFVDGRMRIYARLFLKNYVLLLAEVAAGYVEWSKEGGVKPGFSPQNPPHLRRVVGTPEELFLDMGEAETSFAVDDNLFFFVKTSSRKSRNAPYQETAQQAVFNAMQELEKQVVNSLLSKNAPIIMDGTIHFDTHLFESGKGPCGLVKRIQRLQIPPSEDFMNLLFRIDRGKRTPFLSAYLGDKSDTVRVFCFTRLVDANPLYPLKGLVRLEVVLREKELEGKKEELGQFFNSIASVLPSLTRDFPYRRLPENIFPMIALENYLGQYFSAPQWIQSLCHKFIWRVKNA</sequence>
<keyword evidence="2" id="KW-1185">Reference proteome</keyword>
<evidence type="ECO:0008006" key="3">
    <source>
        <dbReference type="Google" id="ProtNLM"/>
    </source>
</evidence>
<protein>
    <recommendedName>
        <fullName evidence="3">NurA domain-containing protein</fullName>
    </recommendedName>
</protein>
<organism evidence="1 2">
    <name type="scientific">Thermatribacter velox</name>
    <dbReference type="NCBI Taxonomy" id="3039681"/>
    <lineage>
        <taxon>Bacteria</taxon>
        <taxon>Pseudomonadati</taxon>
        <taxon>Atribacterota</taxon>
        <taxon>Atribacteria</taxon>
        <taxon>Atribacterales</taxon>
        <taxon>Thermatribacteraceae</taxon>
        <taxon>Thermatribacter</taxon>
    </lineage>
</organism>